<dbReference type="InterPro" id="IPR005835">
    <property type="entry name" value="NTP_transferase_dom"/>
</dbReference>
<evidence type="ECO:0000259" key="10">
    <source>
        <dbReference type="Pfam" id="PF00483"/>
    </source>
</evidence>
<feature type="domain" description="Nucleotidyl transferase" evidence="10">
    <location>
        <begin position="2"/>
        <end position="237"/>
    </location>
</feature>
<evidence type="ECO:0000256" key="8">
    <source>
        <dbReference type="ARBA" id="ARBA00049336"/>
    </source>
</evidence>
<evidence type="ECO:0000256" key="5">
    <source>
        <dbReference type="ARBA" id="ARBA00022695"/>
    </source>
</evidence>
<evidence type="ECO:0000313" key="12">
    <source>
        <dbReference type="Proteomes" id="UP001174932"/>
    </source>
</evidence>
<accession>A0ABT8YUZ0</accession>
<keyword evidence="5 9" id="KW-0548">Nucleotidyltransferase</keyword>
<gene>
    <name evidence="11" type="primary">rfbA</name>
    <name evidence="11" type="ORF">Q4481_24065</name>
</gene>
<dbReference type="PANTHER" id="PTHR43532:SF1">
    <property type="entry name" value="GLUCOSE-1-PHOSPHATE THYMIDYLYLTRANSFERASE 1"/>
    <property type="match status" value="1"/>
</dbReference>
<dbReference type="PANTHER" id="PTHR43532">
    <property type="entry name" value="GLUCOSE-1-PHOSPHATE THYMIDYLYLTRANSFERASE"/>
    <property type="match status" value="1"/>
</dbReference>
<keyword evidence="7 9" id="KW-0460">Magnesium</keyword>
<dbReference type="SUPFAM" id="SSF53448">
    <property type="entry name" value="Nucleotide-diphospho-sugar transferases"/>
    <property type="match status" value="1"/>
</dbReference>
<evidence type="ECO:0000256" key="4">
    <source>
        <dbReference type="ARBA" id="ARBA00022679"/>
    </source>
</evidence>
<comment type="caution">
    <text evidence="11">The sequence shown here is derived from an EMBL/GenBank/DDBJ whole genome shotgun (WGS) entry which is preliminary data.</text>
</comment>
<evidence type="ECO:0000313" key="11">
    <source>
        <dbReference type="EMBL" id="MDO6967043.1"/>
    </source>
</evidence>
<keyword evidence="6 9" id="KW-0479">Metal-binding</keyword>
<sequence>MKGIILSGGSGTRLHPMTLAMSKQLLPVYDKPMIYYPLTTLMLAGIREILIISTPHDLPHFKRLLGDGSQWGLDLSYAEQPSPDGLAQAYIIGADFVGDSPSCLILGDNIFFGHGLPQAMQAAKATSAGGTVFAYHVVDPERYGVVEFDKEMKALSIEEKPQKPRSNWAVTGLYFYDSSVVEIAANLKPSARGELEITDVNRIYLERGKLTVSILGRGYAWLDTGTPDSLIEAGEFVRTLEKRQGFKIACPEEIALSMGFISVDEFERQAARYGKSDYGRYLQGLLQNQRGR</sequence>
<evidence type="ECO:0000256" key="2">
    <source>
        <dbReference type="ARBA" id="ARBA00010480"/>
    </source>
</evidence>
<keyword evidence="4 9" id="KW-0808">Transferase</keyword>
<dbReference type="EMBL" id="JAUOZU010000025">
    <property type="protein sequence ID" value="MDO6967043.1"/>
    <property type="molecule type" value="Genomic_DNA"/>
</dbReference>
<evidence type="ECO:0000256" key="7">
    <source>
        <dbReference type="ARBA" id="ARBA00022842"/>
    </source>
</evidence>
<reference evidence="11" key="1">
    <citation type="journal article" date="2015" name="Int. J. Syst. Evol. Microbiol.">
        <title>Rhizobium alvei sp. nov., isolated from a freshwater river.</title>
        <authorList>
            <person name="Sheu S.Y."/>
            <person name="Huang H.W."/>
            <person name="Young C.C."/>
            <person name="Chen W.M."/>
        </authorList>
    </citation>
    <scope>NUCLEOTIDE SEQUENCE</scope>
    <source>
        <strain evidence="11">TNR-22</strain>
    </source>
</reference>
<dbReference type="RefSeq" id="WP_304378971.1">
    <property type="nucleotide sequence ID" value="NZ_JAUOZU010000025.1"/>
</dbReference>
<dbReference type="CDD" id="cd02538">
    <property type="entry name" value="G1P_TT_short"/>
    <property type="match status" value="1"/>
</dbReference>
<comment type="cofactor">
    <cofactor evidence="1">
        <name>Mg(2+)</name>
        <dbReference type="ChEBI" id="CHEBI:18420"/>
    </cofactor>
</comment>
<comment type="catalytic activity">
    <reaction evidence="8 9">
        <text>dTTP + alpha-D-glucose 1-phosphate + H(+) = dTDP-alpha-D-glucose + diphosphate</text>
        <dbReference type="Rhea" id="RHEA:15225"/>
        <dbReference type="ChEBI" id="CHEBI:15378"/>
        <dbReference type="ChEBI" id="CHEBI:33019"/>
        <dbReference type="ChEBI" id="CHEBI:37568"/>
        <dbReference type="ChEBI" id="CHEBI:57477"/>
        <dbReference type="ChEBI" id="CHEBI:58601"/>
        <dbReference type="EC" id="2.7.7.24"/>
    </reaction>
</comment>
<dbReference type="GO" id="GO:0008879">
    <property type="term" value="F:glucose-1-phosphate thymidylyltransferase activity"/>
    <property type="evidence" value="ECO:0007669"/>
    <property type="project" value="UniProtKB-EC"/>
</dbReference>
<dbReference type="EC" id="2.7.7.24" evidence="3 9"/>
<proteinExistence type="inferred from homology"/>
<name>A0ABT8YUZ0_9HYPH</name>
<evidence type="ECO:0000256" key="3">
    <source>
        <dbReference type="ARBA" id="ARBA00012461"/>
    </source>
</evidence>
<protein>
    <recommendedName>
        <fullName evidence="3 9">Glucose-1-phosphate thymidylyltransferase</fullName>
        <ecNumber evidence="3 9">2.7.7.24</ecNumber>
    </recommendedName>
</protein>
<dbReference type="Proteomes" id="UP001174932">
    <property type="component" value="Unassembled WGS sequence"/>
</dbReference>
<reference evidence="11" key="2">
    <citation type="submission" date="2023-07" db="EMBL/GenBank/DDBJ databases">
        <authorList>
            <person name="Shen H."/>
        </authorList>
    </citation>
    <scope>NUCLEOTIDE SEQUENCE</scope>
    <source>
        <strain evidence="11">TNR-22</strain>
    </source>
</reference>
<organism evidence="11 12">
    <name type="scientific">Rhizobium alvei</name>
    <dbReference type="NCBI Taxonomy" id="1132659"/>
    <lineage>
        <taxon>Bacteria</taxon>
        <taxon>Pseudomonadati</taxon>
        <taxon>Pseudomonadota</taxon>
        <taxon>Alphaproteobacteria</taxon>
        <taxon>Hyphomicrobiales</taxon>
        <taxon>Rhizobiaceae</taxon>
        <taxon>Rhizobium/Agrobacterium group</taxon>
        <taxon>Rhizobium</taxon>
    </lineage>
</organism>
<dbReference type="Gene3D" id="3.90.550.10">
    <property type="entry name" value="Spore Coat Polysaccharide Biosynthesis Protein SpsA, Chain A"/>
    <property type="match status" value="1"/>
</dbReference>
<keyword evidence="12" id="KW-1185">Reference proteome</keyword>
<comment type="function">
    <text evidence="9">Catalyzes the formation of dTDP-glucose, from dTTP and glucose 1-phosphate, as well as its pyrophosphorolysis.</text>
</comment>
<dbReference type="NCBIfam" id="TIGR01207">
    <property type="entry name" value="rmlA"/>
    <property type="match status" value="1"/>
</dbReference>
<dbReference type="InterPro" id="IPR005907">
    <property type="entry name" value="G1P_thy_trans_s"/>
</dbReference>
<dbReference type="Pfam" id="PF00483">
    <property type="entry name" value="NTP_transferase"/>
    <property type="match status" value="1"/>
</dbReference>
<comment type="similarity">
    <text evidence="2 9">Belongs to the glucose-1-phosphate thymidylyltransferase family.</text>
</comment>
<dbReference type="InterPro" id="IPR029044">
    <property type="entry name" value="Nucleotide-diphossugar_trans"/>
</dbReference>
<evidence type="ECO:0000256" key="1">
    <source>
        <dbReference type="ARBA" id="ARBA00001946"/>
    </source>
</evidence>
<evidence type="ECO:0000256" key="9">
    <source>
        <dbReference type="RuleBase" id="RU003706"/>
    </source>
</evidence>
<evidence type="ECO:0000256" key="6">
    <source>
        <dbReference type="ARBA" id="ARBA00022723"/>
    </source>
</evidence>